<dbReference type="PANTHER" id="PTHR43745">
    <property type="entry name" value="NITROREDUCTASE MJ1384-RELATED"/>
    <property type="match status" value="1"/>
</dbReference>
<gene>
    <name evidence="3" type="ORF">ACFPOE_17555</name>
</gene>
<dbReference type="RefSeq" id="WP_376851580.1">
    <property type="nucleotide sequence ID" value="NZ_JBHSMF010000009.1"/>
</dbReference>
<accession>A0ABW0NFC8</accession>
<feature type="region of interest" description="Disordered" evidence="1">
    <location>
        <begin position="1"/>
        <end position="33"/>
    </location>
</feature>
<evidence type="ECO:0000313" key="4">
    <source>
        <dbReference type="Proteomes" id="UP001596037"/>
    </source>
</evidence>
<proteinExistence type="predicted"/>
<dbReference type="PANTHER" id="PTHR43745:SF2">
    <property type="entry name" value="NITROREDUCTASE MJ1384-RELATED"/>
    <property type="match status" value="1"/>
</dbReference>
<protein>
    <submittedName>
        <fullName evidence="3">Nitroreductase family protein</fullName>
    </submittedName>
</protein>
<comment type="caution">
    <text evidence="3">The sequence shown here is derived from an EMBL/GenBank/DDBJ whole genome shotgun (WGS) entry which is preliminary data.</text>
</comment>
<evidence type="ECO:0000256" key="1">
    <source>
        <dbReference type="SAM" id="MobiDB-lite"/>
    </source>
</evidence>
<dbReference type="Proteomes" id="UP001596037">
    <property type="component" value="Unassembled WGS sequence"/>
</dbReference>
<dbReference type="Gene3D" id="3.40.109.10">
    <property type="entry name" value="NADH Oxidase"/>
    <property type="match status" value="1"/>
</dbReference>
<dbReference type="Pfam" id="PF00881">
    <property type="entry name" value="Nitroreductase"/>
    <property type="match status" value="1"/>
</dbReference>
<evidence type="ECO:0000313" key="3">
    <source>
        <dbReference type="EMBL" id="MFC5499355.1"/>
    </source>
</evidence>
<dbReference type="SUPFAM" id="SSF55469">
    <property type="entry name" value="FMN-dependent nitroreductase-like"/>
    <property type="match status" value="1"/>
</dbReference>
<dbReference type="InterPro" id="IPR029479">
    <property type="entry name" value="Nitroreductase"/>
</dbReference>
<dbReference type="EMBL" id="JBHSMF010000009">
    <property type="protein sequence ID" value="MFC5499355.1"/>
    <property type="molecule type" value="Genomic_DNA"/>
</dbReference>
<organism evidence="3 4">
    <name type="scientific">Caenimonas terrae</name>
    <dbReference type="NCBI Taxonomy" id="696074"/>
    <lineage>
        <taxon>Bacteria</taxon>
        <taxon>Pseudomonadati</taxon>
        <taxon>Pseudomonadota</taxon>
        <taxon>Betaproteobacteria</taxon>
        <taxon>Burkholderiales</taxon>
        <taxon>Comamonadaceae</taxon>
        <taxon>Caenimonas</taxon>
    </lineage>
</organism>
<reference evidence="4" key="1">
    <citation type="journal article" date="2019" name="Int. J. Syst. Evol. Microbiol.">
        <title>The Global Catalogue of Microorganisms (GCM) 10K type strain sequencing project: providing services to taxonomists for standard genome sequencing and annotation.</title>
        <authorList>
            <consortium name="The Broad Institute Genomics Platform"/>
            <consortium name="The Broad Institute Genome Sequencing Center for Infectious Disease"/>
            <person name="Wu L."/>
            <person name="Ma J."/>
        </authorList>
    </citation>
    <scope>NUCLEOTIDE SEQUENCE [LARGE SCALE GENOMIC DNA]</scope>
    <source>
        <strain evidence="4">CCUG 57401</strain>
    </source>
</reference>
<dbReference type="InterPro" id="IPR052544">
    <property type="entry name" value="Bacteriocin_Proc_Enz"/>
</dbReference>
<keyword evidence="4" id="KW-1185">Reference proteome</keyword>
<evidence type="ECO:0000259" key="2">
    <source>
        <dbReference type="Pfam" id="PF00881"/>
    </source>
</evidence>
<dbReference type="InterPro" id="IPR000415">
    <property type="entry name" value="Nitroreductase-like"/>
</dbReference>
<feature type="domain" description="Nitroreductase" evidence="2">
    <location>
        <begin position="39"/>
        <end position="197"/>
    </location>
</feature>
<name>A0ABW0NFC8_9BURK</name>
<sequence>MTLPPDSCEPATEVIQLPPPRQQATPRREGEAHVPGQLAFETDPLPLAEVSDMLWAAWGTRRPGSWGRSAPPMGICQEVTAYVLLPDGAYRYDPQEHQMLLVSPHDLRHCAGHLQSGSYAPLDLVYAVGFCPVCADNDEEHGIAPCADVGQIVENVSRHCGDAGLASEVHGLVNRSQLVRALGLTPRQRIALVQAIGNASPRIPAA</sequence>